<dbReference type="InterPro" id="IPR020103">
    <property type="entry name" value="PsdUridine_synth_cat_dom_sf"/>
</dbReference>
<dbReference type="AlphaFoldDB" id="S9VRN5"/>
<comment type="caution">
    <text evidence="1">The sequence shown here is derived from an EMBL/GenBank/DDBJ whole genome shotgun (WGS) entry which is preliminary data.</text>
</comment>
<dbReference type="PANTHER" id="PTHR13326:SF25">
    <property type="entry name" value="TRUD DOMAIN-CONTAINING PROTEIN"/>
    <property type="match status" value="1"/>
</dbReference>
<keyword evidence="2" id="KW-1185">Reference proteome</keyword>
<gene>
    <name evidence="1" type="ORF">STCU_06438</name>
</gene>
<dbReference type="PANTHER" id="PTHR13326">
    <property type="entry name" value="TRNA PSEUDOURIDINE SYNTHASE D"/>
    <property type="match status" value="1"/>
</dbReference>
<dbReference type="Gene3D" id="3.30.2350.20">
    <property type="entry name" value="TruD, catalytic domain"/>
    <property type="match status" value="1"/>
</dbReference>
<dbReference type="GO" id="GO:0001522">
    <property type="term" value="P:pseudouridine synthesis"/>
    <property type="evidence" value="ECO:0007669"/>
    <property type="project" value="InterPro"/>
</dbReference>
<protein>
    <recommendedName>
        <fullName evidence="3">tRNA pseudouridine13 synthase</fullName>
    </recommendedName>
</protein>
<accession>S9VRN5</accession>
<dbReference type="InterPro" id="IPR042214">
    <property type="entry name" value="TruD_catalytic"/>
</dbReference>
<dbReference type="GO" id="GO:0009982">
    <property type="term" value="F:pseudouridine synthase activity"/>
    <property type="evidence" value="ECO:0007669"/>
    <property type="project" value="InterPro"/>
</dbReference>
<evidence type="ECO:0000313" key="2">
    <source>
        <dbReference type="Proteomes" id="UP000015354"/>
    </source>
</evidence>
<dbReference type="Proteomes" id="UP000015354">
    <property type="component" value="Unassembled WGS sequence"/>
</dbReference>
<organism evidence="1 2">
    <name type="scientific">Strigomonas culicis</name>
    <dbReference type="NCBI Taxonomy" id="28005"/>
    <lineage>
        <taxon>Eukaryota</taxon>
        <taxon>Discoba</taxon>
        <taxon>Euglenozoa</taxon>
        <taxon>Kinetoplastea</taxon>
        <taxon>Metakinetoplastina</taxon>
        <taxon>Trypanosomatida</taxon>
        <taxon>Trypanosomatidae</taxon>
        <taxon>Strigomonadinae</taxon>
        <taxon>Strigomonas</taxon>
    </lineage>
</organism>
<evidence type="ECO:0008006" key="3">
    <source>
        <dbReference type="Google" id="ProtNLM"/>
    </source>
</evidence>
<dbReference type="GO" id="GO:0005634">
    <property type="term" value="C:nucleus"/>
    <property type="evidence" value="ECO:0007669"/>
    <property type="project" value="TreeGrafter"/>
</dbReference>
<sequence>MAKDRIHYKSSKRRAQNLLFEEQAVGITTSCTAAAQGGSRSDVAQRLAKRPVGLLKWSYDDLCVEERLPDAFMAEQVDGGDTPDTSGSVLLKIVSEGVPDATVERQLRQHLGRSVSLHFLTPVDVVSSTSRYVWVRASPQEVEAALRCPRQLFTSYGTFFVTECLRTRLDPQQPAFPLQYLPQLRYTVVLRDVRSSLADVLAAVRTIGATGFLNYHHLARHGLPAHQTFEDAKLLLQREYLAFAQHYVKSLTEGALHTQREVATLQEIMANGRTTERDWRGAAESVRQALAQDAAVMRQPQTGLYLPHHHMLADFVERAATVLPRHHDSAQLLQEAVSPHVLREKMRTVSEVHFNALASIRWEQCGGRVVPGDLVATSRTVNWDPYEGSADHMHGFLGSDAHPNWLDFSDNIGYLRNCGDKHITLIKDEGEAAQYTIQDVVLPFYGRAVEELPALPAHSAGALFETLAKELQVSGAAHMRTAARAGYRRLVVTPPAASLGFYLVDEGRQWEWEEGALGAALKAKTYKDQEGVLRLRSPFAELTRKNMIARRGIRGERERHSFLKPARGTGLTFCMEVVLPRGTPITSAVREVFRFATLSPKAVYHLLKR</sequence>
<dbReference type="InterPro" id="IPR001656">
    <property type="entry name" value="PsdUridine_synth_TruD"/>
</dbReference>
<dbReference type="SUPFAM" id="SSF55120">
    <property type="entry name" value="Pseudouridine synthase"/>
    <property type="match status" value="1"/>
</dbReference>
<dbReference type="GO" id="GO:0003723">
    <property type="term" value="F:RNA binding"/>
    <property type="evidence" value="ECO:0007669"/>
    <property type="project" value="InterPro"/>
</dbReference>
<proteinExistence type="predicted"/>
<dbReference type="EMBL" id="ATMH01006438">
    <property type="protein sequence ID" value="EPY25865.1"/>
    <property type="molecule type" value="Genomic_DNA"/>
</dbReference>
<evidence type="ECO:0000313" key="1">
    <source>
        <dbReference type="EMBL" id="EPY25865.1"/>
    </source>
</evidence>
<dbReference type="OrthoDB" id="447290at2759"/>
<reference evidence="1 2" key="1">
    <citation type="journal article" date="2013" name="PLoS ONE">
        <title>Predicting the Proteins of Angomonas deanei, Strigomonas culicis and Their Respective Endosymbionts Reveals New Aspects of the Trypanosomatidae Family.</title>
        <authorList>
            <person name="Motta M.C."/>
            <person name="Martins A.C."/>
            <person name="de Souza S.S."/>
            <person name="Catta-Preta C.M."/>
            <person name="Silva R."/>
            <person name="Klein C.C."/>
            <person name="de Almeida L.G."/>
            <person name="de Lima Cunha O."/>
            <person name="Ciapina L.P."/>
            <person name="Brocchi M."/>
            <person name="Colabardini A.C."/>
            <person name="de Araujo Lima B."/>
            <person name="Machado C.R."/>
            <person name="de Almeida Soares C.M."/>
            <person name="Probst C.M."/>
            <person name="de Menezes C.B."/>
            <person name="Thompson C.E."/>
            <person name="Bartholomeu D.C."/>
            <person name="Gradia D.F."/>
            <person name="Pavoni D.P."/>
            <person name="Grisard E.C."/>
            <person name="Fantinatti-Garboggini F."/>
            <person name="Marchini F.K."/>
            <person name="Rodrigues-Luiz G.F."/>
            <person name="Wagner G."/>
            <person name="Goldman G.H."/>
            <person name="Fietto J.L."/>
            <person name="Elias M.C."/>
            <person name="Goldman M.H."/>
            <person name="Sagot M.F."/>
            <person name="Pereira M."/>
            <person name="Stoco P.H."/>
            <person name="de Mendonca-Neto R.P."/>
            <person name="Teixeira S.M."/>
            <person name="Maciel T.E."/>
            <person name="de Oliveira Mendes T.A."/>
            <person name="Urmenyi T.P."/>
            <person name="de Souza W."/>
            <person name="Schenkman S."/>
            <person name="de Vasconcelos A.T."/>
        </authorList>
    </citation>
    <scope>NUCLEOTIDE SEQUENCE [LARGE SCALE GENOMIC DNA]</scope>
</reference>
<name>S9VRN5_9TRYP</name>